<dbReference type="AlphaFoldDB" id="A0A7X0PBN1"/>
<dbReference type="InterPro" id="IPR016035">
    <property type="entry name" value="Acyl_Trfase/lysoPLipase"/>
</dbReference>
<dbReference type="SUPFAM" id="SSF52151">
    <property type="entry name" value="FabD/lysophospholipase-like"/>
    <property type="match status" value="1"/>
</dbReference>
<evidence type="ECO:0000256" key="3">
    <source>
        <dbReference type="SAM" id="Phobius"/>
    </source>
</evidence>
<dbReference type="InterPro" id="IPR052580">
    <property type="entry name" value="Lipid_Hydrolase"/>
</dbReference>
<keyword evidence="1 2" id="KW-0443">Lipid metabolism</keyword>
<evidence type="ECO:0000256" key="1">
    <source>
        <dbReference type="ARBA" id="ARBA00023098"/>
    </source>
</evidence>
<feature type="transmembrane region" description="Helical" evidence="3">
    <location>
        <begin position="69"/>
        <end position="89"/>
    </location>
</feature>
<organism evidence="5 6">
    <name type="scientific">Acidovorax soli</name>
    <dbReference type="NCBI Taxonomy" id="592050"/>
    <lineage>
        <taxon>Bacteria</taxon>
        <taxon>Pseudomonadati</taxon>
        <taxon>Pseudomonadota</taxon>
        <taxon>Betaproteobacteria</taxon>
        <taxon>Burkholderiales</taxon>
        <taxon>Comamonadaceae</taxon>
        <taxon>Acidovorax</taxon>
    </lineage>
</organism>
<gene>
    <name evidence="5" type="ORF">HNP48_001584</name>
</gene>
<dbReference type="GO" id="GO:0016787">
    <property type="term" value="F:hydrolase activity"/>
    <property type="evidence" value="ECO:0007669"/>
    <property type="project" value="UniProtKB-UniRule"/>
</dbReference>
<dbReference type="GO" id="GO:0016042">
    <property type="term" value="P:lipid catabolic process"/>
    <property type="evidence" value="ECO:0007669"/>
    <property type="project" value="UniProtKB-UniRule"/>
</dbReference>
<evidence type="ECO:0000313" key="6">
    <source>
        <dbReference type="Proteomes" id="UP000575083"/>
    </source>
</evidence>
<dbReference type="Pfam" id="PF01734">
    <property type="entry name" value="Patatin"/>
    <property type="match status" value="1"/>
</dbReference>
<protein>
    <submittedName>
        <fullName evidence="5">NTE family protein</fullName>
    </submittedName>
</protein>
<feature type="active site" description="Proton acceptor" evidence="2">
    <location>
        <position position="311"/>
    </location>
</feature>
<reference evidence="5 6" key="1">
    <citation type="submission" date="2020-08" db="EMBL/GenBank/DDBJ databases">
        <title>Functional genomics of gut bacteria from endangered species of beetles.</title>
        <authorList>
            <person name="Carlos-Shanley C."/>
        </authorList>
    </citation>
    <scope>NUCLEOTIDE SEQUENCE [LARGE SCALE GENOMIC DNA]</scope>
    <source>
        <strain evidence="5 6">S00198</strain>
    </source>
</reference>
<dbReference type="PROSITE" id="PS51635">
    <property type="entry name" value="PNPLA"/>
    <property type="match status" value="1"/>
</dbReference>
<evidence type="ECO:0000259" key="4">
    <source>
        <dbReference type="PROSITE" id="PS51635"/>
    </source>
</evidence>
<feature type="short sequence motif" description="GXGXXG" evidence="2">
    <location>
        <begin position="47"/>
        <end position="52"/>
    </location>
</feature>
<dbReference type="InterPro" id="IPR002641">
    <property type="entry name" value="PNPLA_dom"/>
</dbReference>
<dbReference type="RefSeq" id="WP_221480116.1">
    <property type="nucleotide sequence ID" value="NZ_JACHLK010000002.1"/>
</dbReference>
<dbReference type="EMBL" id="JACHLK010000002">
    <property type="protein sequence ID" value="MBB6558920.1"/>
    <property type="molecule type" value="Genomic_DNA"/>
</dbReference>
<feature type="short sequence motif" description="DGA/G" evidence="2">
    <location>
        <begin position="311"/>
        <end position="313"/>
    </location>
</feature>
<dbReference type="Gene3D" id="3.40.1090.10">
    <property type="entry name" value="Cytosolic phospholipase A2 catalytic domain"/>
    <property type="match status" value="1"/>
</dbReference>
<keyword evidence="6" id="KW-1185">Reference proteome</keyword>
<feature type="transmembrane region" description="Helical" evidence="3">
    <location>
        <begin position="43"/>
        <end position="62"/>
    </location>
</feature>
<proteinExistence type="predicted"/>
<comment type="caution">
    <text evidence="5">The sequence shown here is derived from an EMBL/GenBank/DDBJ whole genome shotgun (WGS) entry which is preliminary data.</text>
</comment>
<evidence type="ECO:0000256" key="2">
    <source>
        <dbReference type="PROSITE-ProRule" id="PRU01161"/>
    </source>
</evidence>
<keyword evidence="2" id="KW-0442">Lipid degradation</keyword>
<evidence type="ECO:0000313" key="5">
    <source>
        <dbReference type="EMBL" id="MBB6558920.1"/>
    </source>
</evidence>
<keyword evidence="3" id="KW-1133">Transmembrane helix</keyword>
<feature type="active site" description="Nucleophile" evidence="2">
    <location>
        <position position="76"/>
    </location>
</feature>
<feature type="short sequence motif" description="GXSXG" evidence="2">
    <location>
        <begin position="74"/>
        <end position="78"/>
    </location>
</feature>
<accession>A0A7X0PBN1</accession>
<keyword evidence="3" id="KW-0472">Membrane</keyword>
<sequence length="446" mass="49638">MGLAADDFFAAAEHVVKLVQADGLDQRRYSDVLDSSGHQYVDLVMEGGGVLGIAFAGYIHVLEKAGLRFVGLGGASAGSITALVLAAIGTPAQAKAERLVQMLADIPMVDFMDGKEDGDKDAQDFIRAMLKRPGIGKGFWTGMQVLDNLQEIQGLNRGDRFHAWLVSTLAEAGIRTTAELRQRMATTPEGWHLRAGSPQRASQLENQPELAPLSPSSDYLCIVTADIATETKVEFPRMADLYWDAPDAVNPADFVRCSMSIPVFFKPYKLPLRIRNPAHLTLWREKAGMNDRDLDPGRKPPFPPAQACFIDGGVLSNFPIDAFHNTRKVPTRPTFGVKLQWDDRSHAIDKLSKLVTQTFNSARHCLDYEFLRKNPDFKQLVTYIDTADHDWLNFEMGPADKHDLFRRGAEAAYSFLAKFDWDAYKNTREHLVGAYKQAWPGETPGR</sequence>
<keyword evidence="3" id="KW-0812">Transmembrane</keyword>
<name>A0A7X0PBN1_9BURK</name>
<keyword evidence="2" id="KW-0378">Hydrolase</keyword>
<dbReference type="Proteomes" id="UP000575083">
    <property type="component" value="Unassembled WGS sequence"/>
</dbReference>
<feature type="domain" description="PNPLA" evidence="4">
    <location>
        <begin position="43"/>
        <end position="324"/>
    </location>
</feature>
<dbReference type="PANTHER" id="PTHR46394:SF1">
    <property type="entry name" value="PNPLA DOMAIN-CONTAINING PROTEIN"/>
    <property type="match status" value="1"/>
</dbReference>
<dbReference type="PANTHER" id="PTHR46394">
    <property type="entry name" value="ANNEXIN"/>
    <property type="match status" value="1"/>
</dbReference>